<name>A0ABZ1Z8S5_STRAQ</name>
<feature type="region of interest" description="Disordered" evidence="1">
    <location>
        <begin position="283"/>
        <end position="306"/>
    </location>
</feature>
<organism evidence="2 3">
    <name type="scientific">Streptomyces anulatus</name>
    <name type="common">Streptomyces chrysomallus</name>
    <dbReference type="NCBI Taxonomy" id="1892"/>
    <lineage>
        <taxon>Bacteria</taxon>
        <taxon>Bacillati</taxon>
        <taxon>Actinomycetota</taxon>
        <taxon>Actinomycetes</taxon>
        <taxon>Kitasatosporales</taxon>
        <taxon>Streptomycetaceae</taxon>
        <taxon>Streptomyces</taxon>
    </lineage>
</organism>
<keyword evidence="3" id="KW-1185">Reference proteome</keyword>
<evidence type="ECO:0000313" key="3">
    <source>
        <dbReference type="Proteomes" id="UP001431926"/>
    </source>
</evidence>
<evidence type="ECO:0000313" key="2">
    <source>
        <dbReference type="EMBL" id="WUX35171.1"/>
    </source>
</evidence>
<dbReference type="EMBL" id="CP109491">
    <property type="protein sequence ID" value="WUX35171.1"/>
    <property type="molecule type" value="Genomic_DNA"/>
</dbReference>
<evidence type="ECO:0000256" key="1">
    <source>
        <dbReference type="SAM" id="MobiDB-lite"/>
    </source>
</evidence>
<proteinExistence type="predicted"/>
<accession>A0ABZ1Z8S5</accession>
<protein>
    <recommendedName>
        <fullName evidence="4">Tetratricopeptide repeat protein</fullName>
    </recommendedName>
</protein>
<dbReference type="RefSeq" id="WP_329354263.1">
    <property type="nucleotide sequence ID" value="NZ_CP109490.1"/>
</dbReference>
<sequence>MNHSRKVDQDDIVRARNVLLASGRRTAREEVDAYRVLAQVGPAAYLPLLAGALQRLSYDTGSGRKHASALALSEEAVAVARSIDAAEPTRADVLYRALDSCQRELYDAGRGAEGLVMRAEMVDIGRAQAELSGVPAVKGLRGWAAGLSDEGRYAEAADVMTELVAAVLPAGPDSGTLAWSLLDWIAALHDAGRSAETLAAFETLVGMEAAEAANDRSSMLCHLYALVGYAQMLDTHGRGERASLVRHEALTLLTRLADTGERNIWSGYQTSFWGALLAFSGAERDRPAPDGPRPPSGAAPMHWSDDAKRRRSGSLHALRDEVDALAPRAAEDPDRHLAELVRLHHVLTVRSAVHWEWRTHRFTEHMRSLFGDGVSLARRLYRHDPAEGARALARILIDRSTFHAAAGDLGPALDDFRQALRHLGEAD</sequence>
<evidence type="ECO:0008006" key="4">
    <source>
        <dbReference type="Google" id="ProtNLM"/>
    </source>
</evidence>
<dbReference type="Proteomes" id="UP001431926">
    <property type="component" value="Chromosome"/>
</dbReference>
<gene>
    <name evidence="2" type="ORF">OG367_02560</name>
</gene>
<reference evidence="2" key="1">
    <citation type="submission" date="2022-10" db="EMBL/GenBank/DDBJ databases">
        <title>The complete genomes of actinobacterial strains from the NBC collection.</title>
        <authorList>
            <person name="Joergensen T.S."/>
            <person name="Alvarez Arevalo M."/>
            <person name="Sterndorff E.B."/>
            <person name="Faurdal D."/>
            <person name="Vuksanovic O."/>
            <person name="Mourched A.-S."/>
            <person name="Charusanti P."/>
            <person name="Shaw S."/>
            <person name="Blin K."/>
            <person name="Weber T."/>
        </authorList>
    </citation>
    <scope>NUCLEOTIDE SEQUENCE</scope>
    <source>
        <strain evidence="2">NBC_01436</strain>
    </source>
</reference>